<dbReference type="EMBL" id="JX997169">
    <property type="protein sequence ID" value="AGE54066.1"/>
    <property type="molecule type" value="Genomic_DNA"/>
</dbReference>
<gene>
    <name evidence="2" type="primary">IL-3A_756R</name>
    <name evidence="2" type="ORF">PBCVIL3A_756R</name>
</gene>
<sequence length="192" mass="21867">MYFVDMKRNNHINNYNVIYSQVSNDSEMEIRHHRNLTNVVRVQNISDDFICKYEDSSYGSDPINNRSEEVHTALELYDIDDNYTCYSYNGVVVHTTHGLPIVLAMDGHQGCCERFGVTAQLPNELTRDDFIGATITKVKYGKEKRDDDLNISELIIETSVGNIVLLAENIHNGYYSHAVIACFEGKAETFSL</sequence>
<proteinExistence type="predicted"/>
<evidence type="ECO:0000259" key="1">
    <source>
        <dbReference type="Pfam" id="PF24240"/>
    </source>
</evidence>
<feature type="domain" description="DUF7448" evidence="1">
    <location>
        <begin position="87"/>
        <end position="179"/>
    </location>
</feature>
<dbReference type="Proteomes" id="UP000247091">
    <property type="component" value="Segment"/>
</dbReference>
<evidence type="ECO:0000313" key="3">
    <source>
        <dbReference type="Proteomes" id="UP000247091"/>
    </source>
</evidence>
<protein>
    <recommendedName>
        <fullName evidence="1">DUF7448 domain-containing protein</fullName>
    </recommendedName>
</protein>
<reference evidence="2 3" key="1">
    <citation type="submission" date="2012-10" db="EMBL/GenBank/DDBJ databases">
        <title>Towards defining the chloroviruses: a genomic journey through a genus of large DNA viruses.</title>
        <authorList>
            <person name="Jeanniard A."/>
            <person name="Dunigan D.D."/>
            <person name="Gurnon J.R."/>
            <person name="Agarkova I."/>
            <person name="Kang M."/>
            <person name="Vitek J."/>
            <person name="Duncan G."/>
            <person name="McClung O.W."/>
            <person name="Larsen M."/>
            <person name="Claverie J.-M."/>
            <person name="Van Etten J.L."/>
            <person name="Blanc G."/>
        </authorList>
    </citation>
    <scope>NUCLEOTIDE SEQUENCE [LARGE SCALE GENOMIC DNA]</scope>
</reference>
<name>M1HWJ6_PBCVI</name>
<evidence type="ECO:0000313" key="2">
    <source>
        <dbReference type="EMBL" id="AGE54066.1"/>
    </source>
</evidence>
<accession>M1HWJ6</accession>
<dbReference type="InterPro" id="IPR055871">
    <property type="entry name" value="DUF7448"/>
</dbReference>
<dbReference type="Pfam" id="PF24240">
    <property type="entry name" value="DUF7448"/>
    <property type="match status" value="1"/>
</dbReference>
<organism evidence="2 3">
    <name type="scientific">Paramecium bursaria Chlorella virus IL3A</name>
    <name type="common">PBCV-IL3A</name>
    <dbReference type="NCBI Taxonomy" id="46019"/>
    <lineage>
        <taxon>Viruses</taxon>
        <taxon>Varidnaviria</taxon>
        <taxon>Bamfordvirae</taxon>
        <taxon>Nucleocytoviricota</taxon>
        <taxon>Megaviricetes</taxon>
        <taxon>Algavirales</taxon>
        <taxon>Phycodnaviridae</taxon>
        <taxon>Chlorovirus</taxon>
        <taxon>Chlorovirus illinoense</taxon>
    </lineage>
</organism>
<organismHost>
    <name type="scientific">Chlorella</name>
    <dbReference type="NCBI Taxonomy" id="3071"/>
</organismHost>